<protein>
    <submittedName>
        <fullName evidence="1">Uncharacterized protein</fullName>
    </submittedName>
</protein>
<reference evidence="1" key="2">
    <citation type="journal article" date="2015" name="Fish Shellfish Immunol.">
        <title>Early steps in the European eel (Anguilla anguilla)-Vibrio vulnificus interaction in the gills: Role of the RtxA13 toxin.</title>
        <authorList>
            <person name="Callol A."/>
            <person name="Pajuelo D."/>
            <person name="Ebbesson L."/>
            <person name="Teles M."/>
            <person name="MacKenzie S."/>
            <person name="Amaro C."/>
        </authorList>
    </citation>
    <scope>NUCLEOTIDE SEQUENCE</scope>
</reference>
<dbReference type="AlphaFoldDB" id="A0A0E9VZ15"/>
<dbReference type="EMBL" id="GBXM01025255">
    <property type="protein sequence ID" value="JAH83322.1"/>
    <property type="molecule type" value="Transcribed_RNA"/>
</dbReference>
<reference evidence="1" key="1">
    <citation type="submission" date="2014-11" db="EMBL/GenBank/DDBJ databases">
        <authorList>
            <person name="Amaro Gonzalez C."/>
        </authorList>
    </citation>
    <scope>NUCLEOTIDE SEQUENCE</scope>
</reference>
<evidence type="ECO:0000313" key="1">
    <source>
        <dbReference type="EMBL" id="JAH83322.1"/>
    </source>
</evidence>
<proteinExistence type="predicted"/>
<organism evidence="1">
    <name type="scientific">Anguilla anguilla</name>
    <name type="common">European freshwater eel</name>
    <name type="synonym">Muraena anguilla</name>
    <dbReference type="NCBI Taxonomy" id="7936"/>
    <lineage>
        <taxon>Eukaryota</taxon>
        <taxon>Metazoa</taxon>
        <taxon>Chordata</taxon>
        <taxon>Craniata</taxon>
        <taxon>Vertebrata</taxon>
        <taxon>Euteleostomi</taxon>
        <taxon>Actinopterygii</taxon>
        <taxon>Neopterygii</taxon>
        <taxon>Teleostei</taxon>
        <taxon>Anguilliformes</taxon>
        <taxon>Anguillidae</taxon>
        <taxon>Anguilla</taxon>
    </lineage>
</organism>
<name>A0A0E9VZ15_ANGAN</name>
<sequence>MTPKSSVKSTGIHLKLECTEGQPLSFICRNNRSH</sequence>
<accession>A0A0E9VZ15</accession>